<dbReference type="InParanoid" id="E4X9B5"/>
<keyword evidence="2" id="KW-1185">Reference proteome</keyword>
<evidence type="ECO:0000313" key="1">
    <source>
        <dbReference type="EMBL" id="CBY19044.1"/>
    </source>
</evidence>
<sequence>MCESYQRETCSQLTQPTEIPAEADGTYVLEVIKNNRKKHLIKTNLYRPHKSPKRPDNLFPKVPVSSMQHCRRILLARPQKFLHAPEKSSINYSRRMQSCWHQP</sequence>
<dbReference type="Proteomes" id="UP000001307">
    <property type="component" value="Unassembled WGS sequence"/>
</dbReference>
<protein>
    <submittedName>
        <fullName evidence="1">Uncharacterized protein</fullName>
    </submittedName>
</protein>
<accession>E4X9B5</accession>
<name>E4X9B5_OIKDI</name>
<proteinExistence type="predicted"/>
<evidence type="ECO:0000313" key="2">
    <source>
        <dbReference type="Proteomes" id="UP000001307"/>
    </source>
</evidence>
<dbReference type="EMBL" id="FN653030">
    <property type="protein sequence ID" value="CBY19044.1"/>
    <property type="molecule type" value="Genomic_DNA"/>
</dbReference>
<dbReference type="AlphaFoldDB" id="E4X9B5"/>
<gene>
    <name evidence="1" type="ORF">GSOID_T00004463001</name>
</gene>
<organism evidence="1">
    <name type="scientific">Oikopleura dioica</name>
    <name type="common">Tunicate</name>
    <dbReference type="NCBI Taxonomy" id="34765"/>
    <lineage>
        <taxon>Eukaryota</taxon>
        <taxon>Metazoa</taxon>
        <taxon>Chordata</taxon>
        <taxon>Tunicata</taxon>
        <taxon>Appendicularia</taxon>
        <taxon>Copelata</taxon>
        <taxon>Oikopleuridae</taxon>
        <taxon>Oikopleura</taxon>
    </lineage>
</organism>
<reference evidence="1" key="1">
    <citation type="journal article" date="2010" name="Science">
        <title>Plasticity of animal genome architecture unmasked by rapid evolution of a pelagic tunicate.</title>
        <authorList>
            <person name="Denoeud F."/>
            <person name="Henriet S."/>
            <person name="Mungpakdee S."/>
            <person name="Aury J.M."/>
            <person name="Da Silva C."/>
            <person name="Brinkmann H."/>
            <person name="Mikhaleva J."/>
            <person name="Olsen L.C."/>
            <person name="Jubin C."/>
            <person name="Canestro C."/>
            <person name="Bouquet J.M."/>
            <person name="Danks G."/>
            <person name="Poulain J."/>
            <person name="Campsteijn C."/>
            <person name="Adamski M."/>
            <person name="Cross I."/>
            <person name="Yadetie F."/>
            <person name="Muffato M."/>
            <person name="Louis A."/>
            <person name="Butcher S."/>
            <person name="Tsagkogeorga G."/>
            <person name="Konrad A."/>
            <person name="Singh S."/>
            <person name="Jensen M.F."/>
            <person name="Cong E.H."/>
            <person name="Eikeseth-Otteraa H."/>
            <person name="Noel B."/>
            <person name="Anthouard V."/>
            <person name="Porcel B.M."/>
            <person name="Kachouri-Lafond R."/>
            <person name="Nishino A."/>
            <person name="Ugolini M."/>
            <person name="Chourrout P."/>
            <person name="Nishida H."/>
            <person name="Aasland R."/>
            <person name="Huzurbazar S."/>
            <person name="Westhof E."/>
            <person name="Delsuc F."/>
            <person name="Lehrach H."/>
            <person name="Reinhardt R."/>
            <person name="Weissenbach J."/>
            <person name="Roy S.W."/>
            <person name="Artiguenave F."/>
            <person name="Postlethwait J.H."/>
            <person name="Manak J.R."/>
            <person name="Thompson E.M."/>
            <person name="Jaillon O."/>
            <person name="Du Pasquier L."/>
            <person name="Boudinot P."/>
            <person name="Liberles D.A."/>
            <person name="Volff J.N."/>
            <person name="Philippe H."/>
            <person name="Lenhard B."/>
            <person name="Roest Crollius H."/>
            <person name="Wincker P."/>
            <person name="Chourrout D."/>
        </authorList>
    </citation>
    <scope>NUCLEOTIDE SEQUENCE [LARGE SCALE GENOMIC DNA]</scope>
</reference>